<keyword evidence="4" id="KW-1185">Reference proteome</keyword>
<accession>A0A6P7GHI3</accession>
<dbReference type="RefSeq" id="XP_028143300.1">
    <property type="nucleotide sequence ID" value="XM_028287499.1"/>
</dbReference>
<evidence type="ECO:0000313" key="4">
    <source>
        <dbReference type="Proteomes" id="UP001652700"/>
    </source>
</evidence>
<dbReference type="EnsemblMetazoa" id="XM_028287499.2">
    <property type="protein sequence ID" value="XP_028143300.1"/>
    <property type="gene ID" value="LOC114337102"/>
</dbReference>
<proteinExistence type="predicted"/>
<keyword evidence="2" id="KW-0732">Signal</keyword>
<organism evidence="5">
    <name type="scientific">Diabrotica virgifera virgifera</name>
    <name type="common">western corn rootworm</name>
    <dbReference type="NCBI Taxonomy" id="50390"/>
    <lineage>
        <taxon>Eukaryota</taxon>
        <taxon>Metazoa</taxon>
        <taxon>Ecdysozoa</taxon>
        <taxon>Arthropoda</taxon>
        <taxon>Hexapoda</taxon>
        <taxon>Insecta</taxon>
        <taxon>Pterygota</taxon>
        <taxon>Neoptera</taxon>
        <taxon>Endopterygota</taxon>
        <taxon>Coleoptera</taxon>
        <taxon>Polyphaga</taxon>
        <taxon>Cucujiformia</taxon>
        <taxon>Chrysomeloidea</taxon>
        <taxon>Chrysomelidae</taxon>
        <taxon>Galerucinae</taxon>
        <taxon>Diabroticina</taxon>
        <taxon>Diabroticites</taxon>
        <taxon>Diabrotica</taxon>
    </lineage>
</organism>
<dbReference type="InterPro" id="IPR051368">
    <property type="entry name" value="SerProtInhib-TIL_Domain"/>
</dbReference>
<dbReference type="Gene3D" id="2.10.25.10">
    <property type="entry name" value="Laminin"/>
    <property type="match status" value="2"/>
</dbReference>
<name>A0A6P7GHI3_DIAVI</name>
<sequence length="159" mass="17315">MEKVALLFVLCLSCVLVFGQNDRTTTPSCRKDQTLVCTNPCTTVPTCQNPNATRETLISCGGLCLHACVCDAKQGLILDENTQKCVKKEDCPPACKPGEEKRCIPCLCHEATCQNPKPSCRKDMICSEDCRPFCVCKQGYLRDNSTGTCVPQDNCPSAA</sequence>
<protein>
    <submittedName>
        <fullName evidence="5">Keratin-associated protein 10-1 isoform X2</fullName>
    </submittedName>
</protein>
<dbReference type="PANTHER" id="PTHR23259">
    <property type="entry name" value="RIDDLE"/>
    <property type="match status" value="1"/>
</dbReference>
<reference evidence="3" key="2">
    <citation type="submission" date="2025-05" db="UniProtKB">
        <authorList>
            <consortium name="EnsemblMetazoa"/>
        </authorList>
    </citation>
    <scope>IDENTIFICATION</scope>
</reference>
<evidence type="ECO:0000256" key="2">
    <source>
        <dbReference type="SAM" id="SignalP"/>
    </source>
</evidence>
<dbReference type="SUPFAM" id="SSF57567">
    <property type="entry name" value="Serine protease inhibitors"/>
    <property type="match status" value="1"/>
</dbReference>
<dbReference type="OrthoDB" id="6781148at2759"/>
<feature type="signal peptide" evidence="2">
    <location>
        <begin position="1"/>
        <end position="19"/>
    </location>
</feature>
<evidence type="ECO:0000256" key="1">
    <source>
        <dbReference type="ARBA" id="ARBA00023157"/>
    </source>
</evidence>
<dbReference type="Proteomes" id="UP001652700">
    <property type="component" value="Unplaced"/>
</dbReference>
<evidence type="ECO:0000313" key="3">
    <source>
        <dbReference type="EnsemblMetazoa" id="XP_028143300.1"/>
    </source>
</evidence>
<dbReference type="GeneID" id="114337102"/>
<dbReference type="AlphaFoldDB" id="A0A6P7GHI3"/>
<keyword evidence="1" id="KW-1015">Disulfide bond</keyword>
<dbReference type="CDD" id="cd19941">
    <property type="entry name" value="TIL"/>
    <property type="match status" value="1"/>
</dbReference>
<reference evidence="5" key="1">
    <citation type="submission" date="2025-04" db="UniProtKB">
        <authorList>
            <consortium name="RefSeq"/>
        </authorList>
    </citation>
    <scope>IDENTIFICATION</scope>
    <source>
        <tissue evidence="5">Whole insect</tissue>
    </source>
</reference>
<evidence type="ECO:0000313" key="5">
    <source>
        <dbReference type="RefSeq" id="XP_028143300.1"/>
    </source>
</evidence>
<gene>
    <name evidence="5" type="primary">LOC114337102</name>
</gene>
<feature type="chain" id="PRO_5027568940" evidence="2">
    <location>
        <begin position="20"/>
        <end position="159"/>
    </location>
</feature>
<dbReference type="InterPro" id="IPR036084">
    <property type="entry name" value="Ser_inhib-like_sf"/>
</dbReference>
<dbReference type="PANTHER" id="PTHR23259:SF70">
    <property type="entry name" value="ACCESSORY GLAND PROTEIN ACP62F-RELATED"/>
    <property type="match status" value="1"/>
</dbReference>